<feature type="compositionally biased region" description="Polar residues" evidence="6">
    <location>
        <begin position="254"/>
        <end position="264"/>
    </location>
</feature>
<dbReference type="SMART" id="SM00166">
    <property type="entry name" value="UBX"/>
    <property type="match status" value="1"/>
</dbReference>
<accession>A0A5M9K6D9</accession>
<proteinExistence type="predicted"/>
<dbReference type="SUPFAM" id="SSF52833">
    <property type="entry name" value="Thioredoxin-like"/>
    <property type="match status" value="1"/>
</dbReference>
<dbReference type="InterPro" id="IPR001012">
    <property type="entry name" value="UBX_dom"/>
</dbReference>
<sequence length="466" mass="50822">MISATMFHTGDLNSGINKALAESKLVACFVTDGDEESRRWENDFLQNPELSSQLQDRTVLLRLDAGSEEANYLAAIFPIPKVPTLVAIWNGELKEYLAAGITKEEFLTRLGKALDSVSGLENVEKGRSIASNETGNQQNPQQRTTEGQNQTSSDGPSTGDLRTGSSSDLRPPHNNATEPSSSGSPPLDPRNNPPEYTTAIVEDYVRQPSQTGDTTSYAAMQKKRQQEAREERARILALVESDKARRRKDAARKTNNGDQLTEKSTQPREKGSPTPASAPKTQDCALQIRLFDGSSIRSRFPNTSTLNGEVRNWIDDHQKGDVPYIFKHVCTPLPNKTLSISDESRDLASLGLHPSATLIIVPVQGYTSAYEGSESSGILSRGIAAGFGLGAWGINKVLTTLSGIVNGPALASNTDQIPEPSTSSASSRDSNLRTLRDQRDIDDRHELYNGNTLNFEPRKDDHDGDD</sequence>
<feature type="compositionally biased region" description="Basic and acidic residues" evidence="6">
    <location>
        <begin position="456"/>
        <end position="466"/>
    </location>
</feature>
<dbReference type="PANTHER" id="PTHR46424:SF1">
    <property type="entry name" value="UBX DOMAIN-CONTAINING PROTEIN 4"/>
    <property type="match status" value="1"/>
</dbReference>
<feature type="compositionally biased region" description="Basic and acidic residues" evidence="6">
    <location>
        <begin position="224"/>
        <end position="234"/>
    </location>
</feature>
<dbReference type="AlphaFoldDB" id="A0A5M9K6D9"/>
<feature type="compositionally biased region" description="Polar residues" evidence="6">
    <location>
        <begin position="411"/>
        <end position="429"/>
    </location>
</feature>
<comment type="subunit">
    <text evidence="3">Directly interacts with VCP. Interacts with UBQLN1. Forms a complex with VCP and UBQLN1.</text>
</comment>
<feature type="domain" description="UBX" evidence="7">
    <location>
        <begin position="279"/>
        <end position="360"/>
    </location>
</feature>
<dbReference type="Pfam" id="PF00789">
    <property type="entry name" value="UBX"/>
    <property type="match status" value="1"/>
</dbReference>
<evidence type="ECO:0000313" key="9">
    <source>
        <dbReference type="Proteomes" id="UP000322873"/>
    </source>
</evidence>
<dbReference type="Proteomes" id="UP000322873">
    <property type="component" value="Unassembled WGS sequence"/>
</dbReference>
<dbReference type="GO" id="GO:0006986">
    <property type="term" value="P:response to unfolded protein"/>
    <property type="evidence" value="ECO:0007669"/>
    <property type="project" value="UniProtKB-KW"/>
</dbReference>
<evidence type="ECO:0000256" key="3">
    <source>
        <dbReference type="ARBA" id="ARBA00038812"/>
    </source>
</evidence>
<comment type="subcellular location">
    <subcellularLocation>
        <location evidence="1">Endoplasmic reticulum membrane</location>
        <topology evidence="1">Peripheral membrane protein</topology>
    </subcellularLocation>
</comment>
<feature type="compositionally biased region" description="Polar residues" evidence="6">
    <location>
        <begin position="163"/>
        <end position="184"/>
    </location>
</feature>
<dbReference type="Pfam" id="PF23187">
    <property type="entry name" value="UBX7_N"/>
    <property type="match status" value="1"/>
</dbReference>
<evidence type="ECO:0000259" key="7">
    <source>
        <dbReference type="PROSITE" id="PS50033"/>
    </source>
</evidence>
<evidence type="ECO:0000256" key="4">
    <source>
        <dbReference type="ARBA" id="ARBA00041575"/>
    </source>
</evidence>
<dbReference type="Gene3D" id="3.10.20.90">
    <property type="entry name" value="Phosphatidylinositol 3-kinase Catalytic Subunit, Chain A, domain 1"/>
    <property type="match status" value="1"/>
</dbReference>
<name>A0A5M9K6D9_MONFR</name>
<evidence type="ECO:0000313" key="8">
    <source>
        <dbReference type="EMBL" id="KAA8576039.1"/>
    </source>
</evidence>
<evidence type="ECO:0000256" key="6">
    <source>
        <dbReference type="SAM" id="MobiDB-lite"/>
    </source>
</evidence>
<dbReference type="InterPro" id="IPR029071">
    <property type="entry name" value="Ubiquitin-like_domsf"/>
</dbReference>
<dbReference type="Gene3D" id="3.40.30.10">
    <property type="entry name" value="Glutaredoxin"/>
    <property type="match status" value="1"/>
</dbReference>
<evidence type="ECO:0000256" key="5">
    <source>
        <dbReference type="ARBA" id="ARBA00046062"/>
    </source>
</evidence>
<dbReference type="PANTHER" id="PTHR46424">
    <property type="entry name" value="UBX DOMAIN-CONTAINING PROTEIN 4"/>
    <property type="match status" value="1"/>
</dbReference>
<dbReference type="CDD" id="cd01767">
    <property type="entry name" value="UBX"/>
    <property type="match status" value="1"/>
</dbReference>
<feature type="region of interest" description="Disordered" evidence="6">
    <location>
        <begin position="410"/>
        <end position="466"/>
    </location>
</feature>
<dbReference type="GO" id="GO:0036503">
    <property type="term" value="P:ERAD pathway"/>
    <property type="evidence" value="ECO:0007669"/>
    <property type="project" value="TreeGrafter"/>
</dbReference>
<dbReference type="PROSITE" id="PS50033">
    <property type="entry name" value="UBX"/>
    <property type="match status" value="1"/>
</dbReference>
<comment type="caution">
    <text evidence="8">The sequence shown here is derived from an EMBL/GenBank/DDBJ whole genome shotgun (WGS) entry which is preliminary data.</text>
</comment>
<evidence type="ECO:0000256" key="1">
    <source>
        <dbReference type="ARBA" id="ARBA00004406"/>
    </source>
</evidence>
<keyword evidence="2" id="KW-0834">Unfolded protein response</keyword>
<feature type="compositionally biased region" description="Polar residues" evidence="6">
    <location>
        <begin position="129"/>
        <end position="156"/>
    </location>
</feature>
<dbReference type="GO" id="GO:0005789">
    <property type="term" value="C:endoplasmic reticulum membrane"/>
    <property type="evidence" value="ECO:0007669"/>
    <property type="project" value="UniProtKB-SubCell"/>
</dbReference>
<comment type="function">
    <text evidence="5">Involved in endoplasmic reticulum-associated protein degradation (ERAD). Acts as a platform to recruit both UBQLN1 and VCP to the ER during ERAD.</text>
</comment>
<gene>
    <name evidence="8" type="ORF">EYC84_006202</name>
</gene>
<dbReference type="SUPFAM" id="SSF54236">
    <property type="entry name" value="Ubiquitin-like"/>
    <property type="match status" value="1"/>
</dbReference>
<keyword evidence="9" id="KW-1185">Reference proteome</keyword>
<reference evidence="8 9" key="1">
    <citation type="submission" date="2019-06" db="EMBL/GenBank/DDBJ databases">
        <title>Genome Sequence of the Brown Rot Fungal Pathogen Monilinia fructicola.</title>
        <authorList>
            <person name="De Miccolis Angelini R.M."/>
            <person name="Landi L."/>
            <person name="Abate D."/>
            <person name="Pollastro S."/>
            <person name="Romanazzi G."/>
            <person name="Faretra F."/>
        </authorList>
    </citation>
    <scope>NUCLEOTIDE SEQUENCE [LARGE SCALE GENOMIC DNA]</scope>
    <source>
        <strain evidence="8 9">Mfrc123</strain>
    </source>
</reference>
<feature type="compositionally biased region" description="Polar residues" evidence="6">
    <location>
        <begin position="207"/>
        <end position="218"/>
    </location>
</feature>
<feature type="compositionally biased region" description="Basic and acidic residues" evidence="6">
    <location>
        <begin position="430"/>
        <end position="447"/>
    </location>
</feature>
<organism evidence="8 9">
    <name type="scientific">Monilinia fructicola</name>
    <name type="common">Brown rot fungus</name>
    <name type="synonym">Ciboria fructicola</name>
    <dbReference type="NCBI Taxonomy" id="38448"/>
    <lineage>
        <taxon>Eukaryota</taxon>
        <taxon>Fungi</taxon>
        <taxon>Dikarya</taxon>
        <taxon>Ascomycota</taxon>
        <taxon>Pezizomycotina</taxon>
        <taxon>Leotiomycetes</taxon>
        <taxon>Helotiales</taxon>
        <taxon>Sclerotiniaceae</taxon>
        <taxon>Monilinia</taxon>
    </lineage>
</organism>
<protein>
    <recommendedName>
        <fullName evidence="4">UBX domain-containing protein 2</fullName>
    </recommendedName>
</protein>
<evidence type="ECO:0000256" key="2">
    <source>
        <dbReference type="ARBA" id="ARBA00023230"/>
    </source>
</evidence>
<dbReference type="VEuPathDB" id="FungiDB:MFRU_002g05300"/>
<dbReference type="EMBL" id="VICG01000001">
    <property type="protein sequence ID" value="KAA8576039.1"/>
    <property type="molecule type" value="Genomic_DNA"/>
</dbReference>
<dbReference type="InterPro" id="IPR036249">
    <property type="entry name" value="Thioredoxin-like_sf"/>
</dbReference>
<feature type="region of interest" description="Disordered" evidence="6">
    <location>
        <begin position="128"/>
        <end position="283"/>
    </location>
</feature>